<protein>
    <submittedName>
        <fullName evidence="1">Uncharacterized protein</fullName>
    </submittedName>
</protein>
<organism evidence="1 2">
    <name type="scientific">Anaplasma phagocytophilum str. ApMUC09</name>
    <dbReference type="NCBI Taxonomy" id="1359152"/>
    <lineage>
        <taxon>Bacteria</taxon>
        <taxon>Pseudomonadati</taxon>
        <taxon>Pseudomonadota</taxon>
        <taxon>Alphaproteobacteria</taxon>
        <taxon>Rickettsiales</taxon>
        <taxon>Anaplasmataceae</taxon>
        <taxon>Anaplasma</taxon>
        <taxon>phagocytophilum group</taxon>
    </lineage>
</organism>
<sequence>MHVSPYCSDILTCKNYSSLTSTGDSTYNTPQCHNQSVFIPDYACCLPFYDMLHAYEVLYTKLRTLFGAL</sequence>
<dbReference type="PATRIC" id="fig|1359152.3.peg.504"/>
<reference evidence="1 2" key="1">
    <citation type="submission" date="2015-02" db="EMBL/GenBank/DDBJ databases">
        <title>Genome Sequencing of Rickettsiales.</title>
        <authorList>
            <person name="Daugherty S.C."/>
            <person name="Su Q."/>
            <person name="Abolude K."/>
            <person name="Beier-Sexton M."/>
            <person name="Carlyon J.A."/>
            <person name="Carter R."/>
            <person name="Day N.P."/>
            <person name="Dumler S.J."/>
            <person name="Dyachenko V."/>
            <person name="Godinez A."/>
            <person name="Kurtti T.J."/>
            <person name="Lichay M."/>
            <person name="Mullins K.E."/>
            <person name="Ott S."/>
            <person name="Pappas-Brown V."/>
            <person name="Paris D.H."/>
            <person name="Patel P."/>
            <person name="Richards A.L."/>
            <person name="Sadzewicz L."/>
            <person name="Sears K."/>
            <person name="Seidman D."/>
            <person name="Sengamalay N."/>
            <person name="Stenos J."/>
            <person name="Tallon L.J."/>
            <person name="Vincent G."/>
            <person name="Fraser C.M."/>
            <person name="Munderloh U."/>
            <person name="Dunning-Hotopp J.C."/>
        </authorList>
    </citation>
    <scope>NUCLEOTIDE SEQUENCE [LARGE SCALE GENOMIC DNA]</scope>
    <source>
        <strain evidence="1 2">ApMUC09</strain>
    </source>
</reference>
<dbReference type="EMBL" id="LANV01000001">
    <property type="protein sequence ID" value="KJV63904.1"/>
    <property type="molecule type" value="Genomic_DNA"/>
</dbReference>
<evidence type="ECO:0000313" key="1">
    <source>
        <dbReference type="EMBL" id="KJV63904.1"/>
    </source>
</evidence>
<comment type="caution">
    <text evidence="1">The sequence shown here is derived from an EMBL/GenBank/DDBJ whole genome shotgun (WGS) entry which is preliminary data.</text>
</comment>
<accession>A0A0F3NAF3</accession>
<gene>
    <name evidence="1" type="ORF">APHMUC_0479</name>
</gene>
<proteinExistence type="predicted"/>
<dbReference type="Proteomes" id="UP000033441">
    <property type="component" value="Unassembled WGS sequence"/>
</dbReference>
<evidence type="ECO:0000313" key="2">
    <source>
        <dbReference type="Proteomes" id="UP000033441"/>
    </source>
</evidence>
<name>A0A0F3NAF3_ANAPH</name>
<dbReference type="AlphaFoldDB" id="A0A0F3NAF3"/>